<dbReference type="AlphaFoldDB" id="A0A327SMV9"/>
<dbReference type="Proteomes" id="UP000249754">
    <property type="component" value="Unassembled WGS sequence"/>
</dbReference>
<sequence length="393" mass="43052">MAAPNTVYLDGGATRVPIHIEGEIKLDAYPALKLAEYGNTIKDLFYIDAWIMVDDGLGKSGFVGIVKDIPDSQNYKMHAAPRVFKARLEDANGQRFIVMNDSGLNTLPYVGVPSVGEPDTTGTNGQDNFAGQVFLSVNYRSSYYTITNDYGFYLSVNNGDFTKHPISSLPAKQQILYNGATSIPELKFGDYGVLRAYARNEEGEMQSGNNSFTVNAGAKLNAWSATHASWACSRTNDAVSTTVFVKRLPVQTGDFVYTKKTCEAGDEYRFYRGLAWDGQWIKTKGDGSVEYVGICGGSYPPDDPAMIRWVADTFKLYESDLESGCLYAGGGNSSPVTLYRNIYNDKYYSSAAAAQEGKDYNYALDGYYWTFVGQNSAYRIITSGVITGSGVCS</sequence>
<comment type="caution">
    <text evidence="1">The sequence shown here is derived from an EMBL/GenBank/DDBJ whole genome shotgun (WGS) entry which is preliminary data.</text>
</comment>
<dbReference type="EMBL" id="QLLR01000016">
    <property type="protein sequence ID" value="RAJ28863.1"/>
    <property type="molecule type" value="Genomic_DNA"/>
</dbReference>
<proteinExistence type="predicted"/>
<evidence type="ECO:0000313" key="1">
    <source>
        <dbReference type="EMBL" id="RAJ28863.1"/>
    </source>
</evidence>
<reference evidence="1 2" key="1">
    <citation type="submission" date="2018-06" db="EMBL/GenBank/DDBJ databases">
        <title>Genomic Encyclopedia of Archaeal and Bacterial Type Strains, Phase II (KMG-II): from individual species to whole genera.</title>
        <authorList>
            <person name="Goeker M."/>
        </authorList>
    </citation>
    <scope>NUCLEOTIDE SEQUENCE [LARGE SCALE GENOMIC DNA]</scope>
    <source>
        <strain evidence="1 2">DSM 14825</strain>
    </source>
</reference>
<name>A0A327SMV9_9SPHI</name>
<dbReference type="RefSeq" id="WP_111634576.1">
    <property type="nucleotide sequence ID" value="NZ_QLLR01000016.1"/>
</dbReference>
<accession>A0A327SMV9</accession>
<gene>
    <name evidence="1" type="ORF">LY11_03137</name>
</gene>
<protein>
    <submittedName>
        <fullName evidence="1">Uncharacterized protein</fullName>
    </submittedName>
</protein>
<organism evidence="1 2">
    <name type="scientific">Pedobacter cryoconitis</name>
    <dbReference type="NCBI Taxonomy" id="188932"/>
    <lineage>
        <taxon>Bacteria</taxon>
        <taxon>Pseudomonadati</taxon>
        <taxon>Bacteroidota</taxon>
        <taxon>Sphingobacteriia</taxon>
        <taxon>Sphingobacteriales</taxon>
        <taxon>Sphingobacteriaceae</taxon>
        <taxon>Pedobacter</taxon>
    </lineage>
</organism>
<evidence type="ECO:0000313" key="2">
    <source>
        <dbReference type="Proteomes" id="UP000249754"/>
    </source>
</evidence>